<dbReference type="Proteomes" id="UP000583556">
    <property type="component" value="Unassembled WGS sequence"/>
</dbReference>
<dbReference type="InterPro" id="IPR012910">
    <property type="entry name" value="Plug_dom"/>
</dbReference>
<evidence type="ECO:0000256" key="1">
    <source>
        <dbReference type="ARBA" id="ARBA00004442"/>
    </source>
</evidence>
<evidence type="ECO:0000256" key="2">
    <source>
        <dbReference type="ARBA" id="ARBA00023136"/>
    </source>
</evidence>
<proteinExistence type="inferred from homology"/>
<dbReference type="Pfam" id="PF07715">
    <property type="entry name" value="Plug"/>
    <property type="match status" value="1"/>
</dbReference>
<accession>A0A7Y0BL66</accession>
<reference evidence="7 8" key="1">
    <citation type="submission" date="2020-04" db="EMBL/GenBank/DDBJ databases">
        <title>Novosphingobium sp. TW-4 isolated from soil.</title>
        <authorList>
            <person name="Dahal R.H."/>
            <person name="Chaudhary D.K."/>
        </authorList>
    </citation>
    <scope>NUCLEOTIDE SEQUENCE [LARGE SCALE GENOMIC DNA]</scope>
    <source>
        <strain evidence="7 8">TW-4</strain>
    </source>
</reference>
<keyword evidence="7" id="KW-0675">Receptor</keyword>
<organism evidence="7 8">
    <name type="scientific">Novosphingobium olei</name>
    <dbReference type="NCBI Taxonomy" id="2728851"/>
    <lineage>
        <taxon>Bacteria</taxon>
        <taxon>Pseudomonadati</taxon>
        <taxon>Pseudomonadota</taxon>
        <taxon>Alphaproteobacteria</taxon>
        <taxon>Sphingomonadales</taxon>
        <taxon>Sphingomonadaceae</taxon>
        <taxon>Novosphingobium</taxon>
    </lineage>
</organism>
<keyword evidence="8" id="KW-1185">Reference proteome</keyword>
<evidence type="ECO:0000256" key="3">
    <source>
        <dbReference type="ARBA" id="ARBA00023237"/>
    </source>
</evidence>
<keyword evidence="3" id="KW-0998">Cell outer membrane</keyword>
<evidence type="ECO:0000259" key="5">
    <source>
        <dbReference type="Pfam" id="PF00593"/>
    </source>
</evidence>
<evidence type="ECO:0000259" key="6">
    <source>
        <dbReference type="Pfam" id="PF07715"/>
    </source>
</evidence>
<evidence type="ECO:0000256" key="4">
    <source>
        <dbReference type="RuleBase" id="RU003357"/>
    </source>
</evidence>
<dbReference type="SUPFAM" id="SSF56935">
    <property type="entry name" value="Porins"/>
    <property type="match status" value="1"/>
</dbReference>
<sequence length="829" mass="87954">MASGARAAEALAEAGAEAVAPAVAADAAETGDGAPIVVTGLRGVELRSITKSPAPIDVLTGDQVTSIGRAEFGEALTKLLPSFNFVTNQAGVTSILRPVTNRGLGPAYTLVLVNGKRRHNGATIAAGSGDNSGVNPVDFDLIPSSLVNSIEVLKDSAAAQYGSDAVAGVVNVKLRDSDHGFNSNFTWGSLYGGSGSLPSWKAQADAGFKLGNDGGFLHISGDVRHRGQAWWNFPATNPNFYGSTTKPSAAAQAKNATWNRDGAHNGDPKINAFNLAYNARLPISDTTSIYSFGTFGHRESAAGNNVRRANSRASFDVLFPNGYHPVNNIAENDWQVVAGADGDVGGWKWDLSTSYGRHRAHHSSELTLNPSLGPTGPTHFDNLATYIFDQWTTNADLTKGIEVGLAKPLQVSIGAEVRRDHFKTLAGDPDGYRNGGYVYKAGDQFDDPNVGQLALVGAQSSFTIRPSEQADISRTVVAGYLDLGIYPLERWYIGAAGRLEHYSDAAGTTVGGKFNTRFEITDRFALRGTVGTGFRAPSLSQIGYAQTDNRTAIVGGVIVPSLSVLALNTSPLARALGASDLKPEKSVNFGFGGVWEITPAISLTVDAYQVTVKNRIIRTSNLAGANVTAALKANGYTGTEFVTFFTNALDTRSRGVDAVFQAGHDFGNLGKVNLSASFNYNETKIQKLAAPPAPLGTLSTGFVFFGRDRQGELSVGNPKTKAVIAANWKLAPVELNVQTTRYGKLTYWRSQLTSQDRVYGAKWITDVELSVDVTRFARLSVGASNVFNVRPDAYPELGDPNTGSSGFVYGPSPFAPSGGYYYGRIGVTF</sequence>
<comment type="caution">
    <text evidence="7">The sequence shown here is derived from an EMBL/GenBank/DDBJ whole genome shotgun (WGS) entry which is preliminary data.</text>
</comment>
<evidence type="ECO:0000313" key="7">
    <source>
        <dbReference type="EMBL" id="NML92233.1"/>
    </source>
</evidence>
<feature type="domain" description="TonB-dependent receptor-like beta-barrel" evidence="5">
    <location>
        <begin position="281"/>
        <end position="786"/>
    </location>
</feature>
<comment type="similarity">
    <text evidence="4">Belongs to the TonB-dependent receptor family.</text>
</comment>
<dbReference type="EMBL" id="JABBGM010000001">
    <property type="protein sequence ID" value="NML92233.1"/>
    <property type="molecule type" value="Genomic_DNA"/>
</dbReference>
<dbReference type="PANTHER" id="PTHR47234:SF3">
    <property type="entry name" value="SECRETIN_TONB SHORT N-TERMINAL DOMAIN-CONTAINING PROTEIN"/>
    <property type="match status" value="1"/>
</dbReference>
<feature type="domain" description="TonB-dependent receptor plug" evidence="6">
    <location>
        <begin position="50"/>
        <end position="169"/>
    </location>
</feature>
<dbReference type="PANTHER" id="PTHR47234">
    <property type="match status" value="1"/>
</dbReference>
<dbReference type="AlphaFoldDB" id="A0A7Y0BL66"/>
<dbReference type="InterPro" id="IPR037066">
    <property type="entry name" value="Plug_dom_sf"/>
</dbReference>
<name>A0A7Y0BL66_9SPHN</name>
<comment type="subcellular location">
    <subcellularLocation>
        <location evidence="1 4">Cell outer membrane</location>
    </subcellularLocation>
</comment>
<dbReference type="Gene3D" id="2.40.170.20">
    <property type="entry name" value="TonB-dependent receptor, beta-barrel domain"/>
    <property type="match status" value="1"/>
</dbReference>
<keyword evidence="4" id="KW-0798">TonB box</keyword>
<dbReference type="Pfam" id="PF00593">
    <property type="entry name" value="TonB_dep_Rec_b-barrel"/>
    <property type="match status" value="1"/>
</dbReference>
<keyword evidence="2 4" id="KW-0472">Membrane</keyword>
<dbReference type="Gene3D" id="2.170.130.10">
    <property type="entry name" value="TonB-dependent receptor, plug domain"/>
    <property type="match status" value="1"/>
</dbReference>
<protein>
    <submittedName>
        <fullName evidence="7">TonB-dependent receptor</fullName>
    </submittedName>
</protein>
<dbReference type="InterPro" id="IPR036942">
    <property type="entry name" value="Beta-barrel_TonB_sf"/>
</dbReference>
<gene>
    <name evidence="7" type="ORF">HHL27_00925</name>
</gene>
<dbReference type="GO" id="GO:0009279">
    <property type="term" value="C:cell outer membrane"/>
    <property type="evidence" value="ECO:0007669"/>
    <property type="project" value="UniProtKB-SubCell"/>
</dbReference>
<dbReference type="InterPro" id="IPR000531">
    <property type="entry name" value="Beta-barrel_TonB"/>
</dbReference>
<evidence type="ECO:0000313" key="8">
    <source>
        <dbReference type="Proteomes" id="UP000583556"/>
    </source>
</evidence>